<dbReference type="HOGENOM" id="CLU_009583_0_0_2"/>
<organism evidence="3 4">
    <name type="scientific">Methanocaldococcus infernus (strain DSM 11812 / JCM 15783 / ME)</name>
    <dbReference type="NCBI Taxonomy" id="573063"/>
    <lineage>
        <taxon>Archaea</taxon>
        <taxon>Methanobacteriati</taxon>
        <taxon>Methanobacteriota</taxon>
        <taxon>Methanomada group</taxon>
        <taxon>Methanococci</taxon>
        <taxon>Methanococcales</taxon>
        <taxon>Methanocaldococcaceae</taxon>
        <taxon>Methanocaldococcus</taxon>
    </lineage>
</organism>
<evidence type="ECO:0000313" key="3">
    <source>
        <dbReference type="EMBL" id="ADG14108.1"/>
    </source>
</evidence>
<dbReference type="OrthoDB" id="132546at2157"/>
<dbReference type="AlphaFoldDB" id="D5VU55"/>
<evidence type="ECO:0000313" key="4">
    <source>
        <dbReference type="Proteomes" id="UP000002061"/>
    </source>
</evidence>
<keyword evidence="3" id="KW-0808">Transferase</keyword>
<feature type="domain" description="Glycosyltransferase subfamily 4-like N-terminal" evidence="2">
    <location>
        <begin position="16"/>
        <end position="170"/>
    </location>
</feature>
<dbReference type="InterPro" id="IPR028098">
    <property type="entry name" value="Glyco_trans_4-like_N"/>
</dbReference>
<dbReference type="CDD" id="cd03811">
    <property type="entry name" value="GT4_GT28_WabH-like"/>
    <property type="match status" value="1"/>
</dbReference>
<dbReference type="Pfam" id="PF13439">
    <property type="entry name" value="Glyco_transf_4"/>
    <property type="match status" value="1"/>
</dbReference>
<dbReference type="eggNOG" id="arCOG01403">
    <property type="taxonomic scope" value="Archaea"/>
</dbReference>
<reference evidence="3" key="1">
    <citation type="submission" date="2010-04" db="EMBL/GenBank/DDBJ databases">
        <title>Complete sequence of Methanocaldococcus infernus ME.</title>
        <authorList>
            <consortium name="US DOE Joint Genome Institute"/>
            <person name="Lucas S."/>
            <person name="Copeland A."/>
            <person name="Lapidus A."/>
            <person name="Cheng J.-F."/>
            <person name="Bruce D."/>
            <person name="Goodwin L."/>
            <person name="Pitluck S."/>
            <person name="Munk A.C."/>
            <person name="Detter J.C."/>
            <person name="Han C."/>
            <person name="Tapia R."/>
            <person name="Land M."/>
            <person name="Hauser L."/>
            <person name="Kyrpides N."/>
            <person name="Mikhailova N."/>
            <person name="Sieprawska-Lupa M."/>
            <person name="Whitman W.B."/>
            <person name="Woyke T."/>
        </authorList>
    </citation>
    <scope>NUCLEOTIDE SEQUENCE [LARGE SCALE GENOMIC DNA]</scope>
    <source>
        <strain evidence="3">ME</strain>
    </source>
</reference>
<dbReference type="PANTHER" id="PTHR12526:SF630">
    <property type="entry name" value="GLYCOSYLTRANSFERASE"/>
    <property type="match status" value="1"/>
</dbReference>
<feature type="domain" description="Glycosyl transferase family 1" evidence="1">
    <location>
        <begin position="189"/>
        <end position="311"/>
    </location>
</feature>
<dbReference type="InterPro" id="IPR001296">
    <property type="entry name" value="Glyco_trans_1"/>
</dbReference>
<dbReference type="RefSeq" id="WP_013100853.1">
    <property type="nucleotide sequence ID" value="NC_014122.1"/>
</dbReference>
<dbReference type="SUPFAM" id="SSF53756">
    <property type="entry name" value="UDP-Glycosyltransferase/glycogen phosphorylase"/>
    <property type="match status" value="1"/>
</dbReference>
<dbReference type="EMBL" id="CP002009">
    <property type="protein sequence ID" value="ADG14108.1"/>
    <property type="molecule type" value="Genomic_DNA"/>
</dbReference>
<dbReference type="Gene3D" id="3.40.50.2000">
    <property type="entry name" value="Glycogen Phosphorylase B"/>
    <property type="match status" value="2"/>
</dbReference>
<gene>
    <name evidence="3" type="ordered locus">Metin_1462</name>
</gene>
<evidence type="ECO:0000259" key="2">
    <source>
        <dbReference type="Pfam" id="PF13439"/>
    </source>
</evidence>
<dbReference type="Proteomes" id="UP000002061">
    <property type="component" value="Chromosome"/>
</dbReference>
<dbReference type="CAZy" id="GT4">
    <property type="family name" value="Glycosyltransferase Family 4"/>
</dbReference>
<keyword evidence="4" id="KW-1185">Reference proteome</keyword>
<dbReference type="GO" id="GO:0016757">
    <property type="term" value="F:glycosyltransferase activity"/>
    <property type="evidence" value="ECO:0007669"/>
    <property type="project" value="InterPro"/>
</dbReference>
<dbReference type="KEGG" id="mif:Metin_1462"/>
<protein>
    <submittedName>
        <fullName evidence="3">Glycosyl transferase group 1</fullName>
    </submittedName>
</protein>
<name>D5VU55_METIM</name>
<dbReference type="STRING" id="573063.Metin_1462"/>
<sequence length="403" mass="47408">MDRNILIVISSLKKGGGAEKVAYTLGNLLEKVNFKVYFLNFYKYKEEYFFNRKFYLNEKLEHSIFSKLKKLVVRAKNIARFSKINKINLIISFMEEANFSSILAKTFNNNLKVIISIRQDVSVYTFLYRFLIKLLYPKADKIVAVSKEIEEILIKEYKIPKEKIKTIYNPHSIEEYQKLSKEPLEEKYKEIFKDSFVFINIGRLTEQKGQWFLIRAFKKVSERHPEAKLIILGEGGLRNKLEKLIKKLNLEDKVFLLGRQDNVFKFLKNSDCFVFSSLWEGLPNTVIEALSVNLPIISTDCKTGPREILAPELDIGEEINYPYYGKYGILTKPFPRRYIFKTLDEEPLIEEEKILAELMIKIIKDKELREKYSNGLERAKDFDIDKIVKEWEGVIKKVLNNKN</sequence>
<evidence type="ECO:0000259" key="1">
    <source>
        <dbReference type="Pfam" id="PF00534"/>
    </source>
</evidence>
<dbReference type="Pfam" id="PF00534">
    <property type="entry name" value="Glycos_transf_1"/>
    <property type="match status" value="1"/>
</dbReference>
<dbReference type="PANTHER" id="PTHR12526">
    <property type="entry name" value="GLYCOSYLTRANSFERASE"/>
    <property type="match status" value="1"/>
</dbReference>
<dbReference type="GeneID" id="9132503"/>
<proteinExistence type="predicted"/>
<accession>D5VU55</accession>